<comment type="catalytic activity">
    <reaction evidence="1">
        <text>5-hydroxy-2-oxo-4-ureido-2,5-dihydro-1H-imidazole-5-carboxylate + H(+) = (S)-allantoin + CO2</text>
        <dbReference type="Rhea" id="RHEA:26301"/>
        <dbReference type="ChEBI" id="CHEBI:15378"/>
        <dbReference type="ChEBI" id="CHEBI:15678"/>
        <dbReference type="ChEBI" id="CHEBI:16526"/>
        <dbReference type="ChEBI" id="CHEBI:58639"/>
        <dbReference type="EC" id="4.1.1.97"/>
    </reaction>
</comment>
<proteinExistence type="predicted"/>
<gene>
    <name evidence="8" type="ORF">EcWSU1_01567</name>
</gene>
<keyword evidence="4" id="KW-0659">Purine metabolism</keyword>
<dbReference type="PANTHER" id="PTHR43466:SF1">
    <property type="entry name" value="2-OXO-4-HYDROXY-4-CARBOXY-5-UREIDOIMIDAZOLINE DECARBOXYLASE-RELATED"/>
    <property type="match status" value="1"/>
</dbReference>
<keyword evidence="6" id="KW-0456">Lyase</keyword>
<evidence type="ECO:0000256" key="2">
    <source>
        <dbReference type="ARBA" id="ARBA00004754"/>
    </source>
</evidence>
<protein>
    <recommendedName>
        <fullName evidence="3">2-oxo-4-hydroxy-4-carboxy-5-ureidoimidazoline decarboxylase</fullName>
        <ecNumber evidence="3">4.1.1.97</ecNumber>
    </recommendedName>
</protein>
<dbReference type="GO" id="GO:0051997">
    <property type="term" value="F:2-oxo-4-hydroxy-4-carboxy-5-ureidoimidazoline decarboxylase activity"/>
    <property type="evidence" value="ECO:0007669"/>
    <property type="project" value="UniProtKB-EC"/>
</dbReference>
<dbReference type="eggNOG" id="COG3195">
    <property type="taxonomic scope" value="Bacteria"/>
</dbReference>
<sequence length="196" mass="21654">MRSGIDCFMGDGKSGVVCAKRENDDMTGASMIALQTFNQLSHEEALARLQPCVALPDWANALVEGRPYLHRKALFDAARTLAQTWDETALTQALNAHPRIGEKPTGAQAEAVLSRQEQGAVDNRDRQLAQALQEGNARYEARFGRVFLIRAKGRSGEEILRALNARLENSDAQEVQAALEQLREITLLRLEGVIDE</sequence>
<dbReference type="AlphaFoldDB" id="G8LIJ4"/>
<dbReference type="EC" id="4.1.1.97" evidence="3"/>
<dbReference type="InterPro" id="IPR036778">
    <property type="entry name" value="OHCU_decarboxylase_sf"/>
</dbReference>
<evidence type="ECO:0000259" key="7">
    <source>
        <dbReference type="Pfam" id="PF09349"/>
    </source>
</evidence>
<dbReference type="Gene3D" id="1.10.3330.10">
    <property type="entry name" value="Oxo-4-hydroxy-4-carboxy-5-ureidoimidazoline decarboxylase"/>
    <property type="match status" value="1"/>
</dbReference>
<dbReference type="GO" id="GO:0006144">
    <property type="term" value="P:purine nucleobase metabolic process"/>
    <property type="evidence" value="ECO:0007669"/>
    <property type="project" value="UniProtKB-KW"/>
</dbReference>
<keyword evidence="5" id="KW-0210">Decarboxylase</keyword>
<name>G8LIJ4_9ENTR</name>
<dbReference type="Pfam" id="PF09349">
    <property type="entry name" value="OHCU_decarbox"/>
    <property type="match status" value="1"/>
</dbReference>
<accession>G8LIJ4</accession>
<evidence type="ECO:0000313" key="9">
    <source>
        <dbReference type="Proteomes" id="UP000007838"/>
    </source>
</evidence>
<dbReference type="NCBIfam" id="TIGR03180">
    <property type="entry name" value="UraD_2"/>
    <property type="match status" value="1"/>
</dbReference>
<dbReference type="PANTHER" id="PTHR43466">
    <property type="entry name" value="2-OXO-4-HYDROXY-4-CARBOXY-5-UREIDOIMIDAZOLINE DECARBOXYLASE-RELATED"/>
    <property type="match status" value="1"/>
</dbReference>
<dbReference type="KEGG" id="eec:EcWSU1_01567"/>
<evidence type="ECO:0000256" key="5">
    <source>
        <dbReference type="ARBA" id="ARBA00022793"/>
    </source>
</evidence>
<evidence type="ECO:0000256" key="1">
    <source>
        <dbReference type="ARBA" id="ARBA00001163"/>
    </source>
</evidence>
<dbReference type="InterPro" id="IPR017595">
    <property type="entry name" value="OHCU_decarboxylase-2"/>
</dbReference>
<dbReference type="SUPFAM" id="SSF158694">
    <property type="entry name" value="UraD-Like"/>
    <property type="match status" value="1"/>
</dbReference>
<evidence type="ECO:0000256" key="3">
    <source>
        <dbReference type="ARBA" id="ARBA00012257"/>
    </source>
</evidence>
<organism evidence="8 9">
    <name type="scientific">Enterobacter ludwigii</name>
    <dbReference type="NCBI Taxonomy" id="299767"/>
    <lineage>
        <taxon>Bacteria</taxon>
        <taxon>Pseudomonadati</taxon>
        <taxon>Pseudomonadota</taxon>
        <taxon>Gammaproteobacteria</taxon>
        <taxon>Enterobacterales</taxon>
        <taxon>Enterobacteriaceae</taxon>
        <taxon>Enterobacter</taxon>
        <taxon>Enterobacter cloacae complex</taxon>
    </lineage>
</organism>
<dbReference type="GO" id="GO:0019628">
    <property type="term" value="P:urate catabolic process"/>
    <property type="evidence" value="ECO:0007669"/>
    <property type="project" value="TreeGrafter"/>
</dbReference>
<evidence type="ECO:0000256" key="6">
    <source>
        <dbReference type="ARBA" id="ARBA00023239"/>
    </source>
</evidence>
<comment type="pathway">
    <text evidence="2">Purine metabolism; urate degradation; (S)-allantoin from urate: step 3/3.</text>
</comment>
<dbReference type="EMBL" id="CP002886">
    <property type="protein sequence ID" value="AEW73006.1"/>
    <property type="molecule type" value="Genomic_DNA"/>
</dbReference>
<dbReference type="HOGENOM" id="CLU_092522_2_1_6"/>
<evidence type="ECO:0000313" key="8">
    <source>
        <dbReference type="EMBL" id="AEW73006.1"/>
    </source>
</evidence>
<dbReference type="InterPro" id="IPR018020">
    <property type="entry name" value="OHCU_decarboxylase"/>
</dbReference>
<evidence type="ECO:0000256" key="4">
    <source>
        <dbReference type="ARBA" id="ARBA00022631"/>
    </source>
</evidence>
<feature type="domain" description="Oxo-4-hydroxy-4-carboxy-5-ureidoimidazoline decarboxylase" evidence="7">
    <location>
        <begin position="38"/>
        <end position="191"/>
    </location>
</feature>
<dbReference type="NCBIfam" id="NF010372">
    <property type="entry name" value="PRK13798.1"/>
    <property type="match status" value="1"/>
</dbReference>
<reference evidence="8 9" key="1">
    <citation type="journal article" date="2011" name="Stand. Genomic Sci.">
        <title>Complete genome of the onion pathogen Enterobacter cloacae EcWSU1.</title>
        <authorList>
            <person name="Humann J.L."/>
            <person name="Wildung M."/>
            <person name="Cheng C.H."/>
            <person name="Lee T."/>
            <person name="Stewart J.E."/>
            <person name="Drew J.C."/>
            <person name="Triplett E.W."/>
            <person name="Main D."/>
            <person name="Schroeder B.K."/>
        </authorList>
    </citation>
    <scope>NUCLEOTIDE SEQUENCE [LARGE SCALE GENOMIC DNA]</scope>
    <source>
        <strain evidence="8 9">EcWSU1</strain>
    </source>
</reference>
<dbReference type="Proteomes" id="UP000007838">
    <property type="component" value="Chromosome"/>
</dbReference>